<proteinExistence type="inferred from homology"/>
<dbReference type="NCBIfam" id="TIGR00336">
    <property type="entry name" value="pyrE"/>
    <property type="match status" value="1"/>
</dbReference>
<comment type="catalytic activity">
    <reaction evidence="6">
        <text>orotidine 5'-phosphate + diphosphate = orotate + 5-phospho-alpha-D-ribose 1-diphosphate</text>
        <dbReference type="Rhea" id="RHEA:10380"/>
        <dbReference type="ChEBI" id="CHEBI:30839"/>
        <dbReference type="ChEBI" id="CHEBI:33019"/>
        <dbReference type="ChEBI" id="CHEBI:57538"/>
        <dbReference type="ChEBI" id="CHEBI:58017"/>
        <dbReference type="EC" id="2.4.2.10"/>
    </reaction>
</comment>
<dbReference type="InterPro" id="IPR023031">
    <property type="entry name" value="OPRT"/>
</dbReference>
<dbReference type="CDD" id="cd06223">
    <property type="entry name" value="PRTases_typeI"/>
    <property type="match status" value="1"/>
</dbReference>
<comment type="function">
    <text evidence="6">Catalyzes the transfer of a ribosyl phosphate group from 5-phosphoribose 1-diphosphate to orotate, leading to the formation of orotidine monophosphate (OMP).</text>
</comment>
<feature type="binding site" description="in other chain" evidence="6">
    <location>
        <begin position="122"/>
        <end position="130"/>
    </location>
    <ligand>
        <name>5-phospho-alpha-D-ribose 1-diphosphate</name>
        <dbReference type="ChEBI" id="CHEBI:58017"/>
        <note>ligand shared between dimeric partners</note>
    </ligand>
</feature>
<dbReference type="PANTHER" id="PTHR19278:SF9">
    <property type="entry name" value="URIDINE 5'-MONOPHOSPHATE SYNTHASE"/>
    <property type="match status" value="1"/>
</dbReference>
<dbReference type="RefSeq" id="WP_377347664.1">
    <property type="nucleotide sequence ID" value="NZ_JBHLTP010000009.1"/>
</dbReference>
<organism evidence="8 9">
    <name type="scientific">Pontibacillus salicampi</name>
    <dbReference type="NCBI Taxonomy" id="1449801"/>
    <lineage>
        <taxon>Bacteria</taxon>
        <taxon>Bacillati</taxon>
        <taxon>Bacillota</taxon>
        <taxon>Bacilli</taxon>
        <taxon>Bacillales</taxon>
        <taxon>Bacillaceae</taxon>
        <taxon>Pontibacillus</taxon>
    </lineage>
</organism>
<keyword evidence="9" id="KW-1185">Reference proteome</keyword>
<comment type="cofactor">
    <cofactor evidence="6">
        <name>Mg(2+)</name>
        <dbReference type="ChEBI" id="CHEBI:18420"/>
    </cofactor>
</comment>
<accession>A0ABV6LNU0</accession>
<keyword evidence="6" id="KW-0460">Magnesium</keyword>
<dbReference type="PANTHER" id="PTHR19278">
    <property type="entry name" value="OROTATE PHOSPHORIBOSYLTRANSFERASE"/>
    <property type="match status" value="1"/>
</dbReference>
<feature type="binding site" evidence="6">
    <location>
        <position position="100"/>
    </location>
    <ligand>
        <name>5-phospho-alpha-D-ribose 1-diphosphate</name>
        <dbReference type="ChEBI" id="CHEBI:58017"/>
        <note>ligand shared between dimeric partners</note>
    </ligand>
</feature>
<keyword evidence="4 6" id="KW-0808">Transferase</keyword>
<comment type="caution">
    <text evidence="8">The sequence shown here is derived from an EMBL/GenBank/DDBJ whole genome shotgun (WGS) entry which is preliminary data.</text>
</comment>
<sequence length="213" mass="23799">MDIQRPLAESLYQLGALQVNDQQPFQWTSGILSPVYCDNRLTMSDVTIRKQIANSMATYIQTHFPHTEVIAGCATAGIPHAAWVAEALSLPMVYVRDKPKGHGKQNQIEGRITSGQRAIVVEDLISTGKSSLNCVKALEDEGVYVEKVVAIFTYELPEANIAFEEACVEYYALTNFTALLSFMRDKATITEAQYTHLLTFREDPRAFSLTYQP</sequence>
<comment type="caution">
    <text evidence="6">Lacks conserved residue(s) required for the propagation of feature annotation.</text>
</comment>
<dbReference type="Gene3D" id="3.40.50.2020">
    <property type="match status" value="1"/>
</dbReference>
<evidence type="ECO:0000256" key="2">
    <source>
        <dbReference type="ARBA" id="ARBA00011971"/>
    </source>
</evidence>
<evidence type="ECO:0000256" key="4">
    <source>
        <dbReference type="ARBA" id="ARBA00022679"/>
    </source>
</evidence>
<dbReference type="InterPro" id="IPR004467">
    <property type="entry name" value="Or_phspho_trans_dom"/>
</dbReference>
<feature type="binding site" evidence="6">
    <location>
        <position position="96"/>
    </location>
    <ligand>
        <name>5-phospho-alpha-D-ribose 1-diphosphate</name>
        <dbReference type="ChEBI" id="CHEBI:58017"/>
        <note>ligand shared between dimeric partners</note>
    </ligand>
</feature>
<evidence type="ECO:0000256" key="5">
    <source>
        <dbReference type="ARBA" id="ARBA00022975"/>
    </source>
</evidence>
<evidence type="ECO:0000313" key="9">
    <source>
        <dbReference type="Proteomes" id="UP001589836"/>
    </source>
</evidence>
<dbReference type="SUPFAM" id="SSF53271">
    <property type="entry name" value="PRTase-like"/>
    <property type="match status" value="1"/>
</dbReference>
<dbReference type="Pfam" id="PF00156">
    <property type="entry name" value="Pribosyltran"/>
    <property type="match status" value="1"/>
</dbReference>
<comment type="pathway">
    <text evidence="1 6">Pyrimidine metabolism; UMP biosynthesis via de novo pathway; UMP from orotate: step 1/2.</text>
</comment>
<dbReference type="HAMAP" id="MF_01208">
    <property type="entry name" value="PyrE"/>
    <property type="match status" value="1"/>
</dbReference>
<name>A0ABV6LNU0_9BACI</name>
<protein>
    <recommendedName>
        <fullName evidence="2 6">Orotate phosphoribosyltransferase</fullName>
        <shortName evidence="6">OPRT</shortName>
        <shortName evidence="6">OPRTase</shortName>
        <ecNumber evidence="2 6">2.4.2.10</ecNumber>
    </recommendedName>
</protein>
<evidence type="ECO:0000256" key="3">
    <source>
        <dbReference type="ARBA" id="ARBA00022676"/>
    </source>
</evidence>
<feature type="domain" description="Phosphoribosyltransferase" evidence="7">
    <location>
        <begin position="52"/>
        <end position="144"/>
    </location>
</feature>
<comment type="similarity">
    <text evidence="6">Belongs to the purine/pyrimidine phosphoribosyltransferase family. PyrE subfamily.</text>
</comment>
<feature type="binding site" evidence="6">
    <location>
        <position position="102"/>
    </location>
    <ligand>
        <name>5-phospho-alpha-D-ribose 1-diphosphate</name>
        <dbReference type="ChEBI" id="CHEBI:58017"/>
        <note>ligand shared between dimeric partners</note>
    </ligand>
</feature>
<keyword evidence="5 6" id="KW-0665">Pyrimidine biosynthesis</keyword>
<comment type="subunit">
    <text evidence="6">Homodimer.</text>
</comment>
<dbReference type="GO" id="GO:0004588">
    <property type="term" value="F:orotate phosphoribosyltransferase activity"/>
    <property type="evidence" value="ECO:0007669"/>
    <property type="project" value="UniProtKB-EC"/>
</dbReference>
<reference evidence="8 9" key="1">
    <citation type="submission" date="2024-09" db="EMBL/GenBank/DDBJ databases">
        <authorList>
            <person name="Sun Q."/>
            <person name="Mori K."/>
        </authorList>
    </citation>
    <scope>NUCLEOTIDE SEQUENCE [LARGE SCALE GENOMIC DNA]</scope>
    <source>
        <strain evidence="8 9">NCAIM B.02529</strain>
    </source>
</reference>
<dbReference type="Proteomes" id="UP001589836">
    <property type="component" value="Unassembled WGS sequence"/>
</dbReference>
<dbReference type="InterPro" id="IPR029057">
    <property type="entry name" value="PRTase-like"/>
</dbReference>
<evidence type="ECO:0000259" key="7">
    <source>
        <dbReference type="Pfam" id="PF00156"/>
    </source>
</evidence>
<keyword evidence="3 6" id="KW-0328">Glycosyltransferase</keyword>
<dbReference type="EC" id="2.4.2.10" evidence="2 6"/>
<feature type="binding site" evidence="6">
    <location>
        <position position="126"/>
    </location>
    <ligand>
        <name>orotate</name>
        <dbReference type="ChEBI" id="CHEBI:30839"/>
    </ligand>
</feature>
<evidence type="ECO:0000256" key="1">
    <source>
        <dbReference type="ARBA" id="ARBA00004889"/>
    </source>
</evidence>
<evidence type="ECO:0000313" key="8">
    <source>
        <dbReference type="EMBL" id="MFC0524075.1"/>
    </source>
</evidence>
<gene>
    <name evidence="6 8" type="primary">pyrE</name>
    <name evidence="8" type="ORF">ACFFGV_10930</name>
</gene>
<evidence type="ECO:0000256" key="6">
    <source>
        <dbReference type="HAMAP-Rule" id="MF_01208"/>
    </source>
</evidence>
<dbReference type="EMBL" id="JBHLTP010000009">
    <property type="protein sequence ID" value="MFC0524075.1"/>
    <property type="molecule type" value="Genomic_DNA"/>
</dbReference>
<dbReference type="InterPro" id="IPR000836">
    <property type="entry name" value="PRTase_dom"/>
</dbReference>